<organism evidence="3 4">
    <name type="scientific">Gordonia defluvii</name>
    <dbReference type="NCBI Taxonomy" id="283718"/>
    <lineage>
        <taxon>Bacteria</taxon>
        <taxon>Bacillati</taxon>
        <taxon>Actinomycetota</taxon>
        <taxon>Actinomycetes</taxon>
        <taxon>Mycobacteriales</taxon>
        <taxon>Gordoniaceae</taxon>
        <taxon>Gordonia</taxon>
    </lineage>
</organism>
<dbReference type="Proteomes" id="UP001501035">
    <property type="component" value="Unassembled WGS sequence"/>
</dbReference>
<comment type="caution">
    <text evidence="3">The sequence shown here is derived from an EMBL/GenBank/DDBJ whole genome shotgun (WGS) entry which is preliminary data.</text>
</comment>
<keyword evidence="1" id="KW-1133">Transmembrane helix</keyword>
<dbReference type="InterPro" id="IPR036938">
    <property type="entry name" value="PAP2/HPO_sf"/>
</dbReference>
<feature type="transmembrane region" description="Helical" evidence="1">
    <location>
        <begin position="107"/>
        <end position="126"/>
    </location>
</feature>
<dbReference type="PANTHER" id="PTHR14969">
    <property type="entry name" value="SPHINGOSINE-1-PHOSPHATE PHOSPHOHYDROLASE"/>
    <property type="match status" value="1"/>
</dbReference>
<evidence type="ECO:0000259" key="2">
    <source>
        <dbReference type="SMART" id="SM00014"/>
    </source>
</evidence>
<dbReference type="CDD" id="cd03392">
    <property type="entry name" value="PAP2_like_2"/>
    <property type="match status" value="1"/>
</dbReference>
<keyword evidence="1" id="KW-0472">Membrane</keyword>
<gene>
    <name evidence="3" type="ORF">GCM10010528_09770</name>
</gene>
<proteinExistence type="predicted"/>
<dbReference type="PANTHER" id="PTHR14969:SF13">
    <property type="entry name" value="AT30094P"/>
    <property type="match status" value="1"/>
</dbReference>
<feature type="transmembrane region" description="Helical" evidence="1">
    <location>
        <begin position="39"/>
        <end position="60"/>
    </location>
</feature>
<keyword evidence="4" id="KW-1185">Reference proteome</keyword>
<accession>A0ABP6L509</accession>
<evidence type="ECO:0000256" key="1">
    <source>
        <dbReference type="SAM" id="Phobius"/>
    </source>
</evidence>
<dbReference type="Pfam" id="PF01569">
    <property type="entry name" value="PAP2"/>
    <property type="match status" value="1"/>
</dbReference>
<protein>
    <recommendedName>
        <fullName evidence="2">Phosphatidic acid phosphatase type 2/haloperoxidase domain-containing protein</fullName>
    </recommendedName>
</protein>
<feature type="transmembrane region" description="Helical" evidence="1">
    <location>
        <begin position="138"/>
        <end position="158"/>
    </location>
</feature>
<evidence type="ECO:0000313" key="3">
    <source>
        <dbReference type="EMBL" id="GAA3030388.1"/>
    </source>
</evidence>
<evidence type="ECO:0000313" key="4">
    <source>
        <dbReference type="Proteomes" id="UP001501035"/>
    </source>
</evidence>
<dbReference type="RefSeq" id="WP_290713463.1">
    <property type="nucleotide sequence ID" value="NZ_BAAAVS010000017.1"/>
</dbReference>
<dbReference type="InterPro" id="IPR000326">
    <property type="entry name" value="PAP2/HPO"/>
</dbReference>
<dbReference type="EMBL" id="BAAAVS010000017">
    <property type="protein sequence ID" value="GAA3030388.1"/>
    <property type="molecule type" value="Genomic_DNA"/>
</dbReference>
<dbReference type="SUPFAM" id="SSF48317">
    <property type="entry name" value="Acid phosphatase/Vanadium-dependent haloperoxidase"/>
    <property type="match status" value="1"/>
</dbReference>
<feature type="transmembrane region" description="Helical" evidence="1">
    <location>
        <begin position="67"/>
        <end position="87"/>
    </location>
</feature>
<sequence>MRSDLLGAMSIPPVDTGVLGFVVDNRSGFWTALAYGLSWLGSTATLTVVTIAASAAFAVFRQWRSSAMILAGSWSAYVVMIVLKRAFDRDRPPAGDRLAHAAYQSMPSGHAMMSAVVFGLIAVALFRGSAWIREHPDVLLAAPVLSLAIGLSRVYLGVHWMTDVVAGWVLGALWITVVATVARLRHRRAAVPAPTG</sequence>
<name>A0ABP6L509_9ACTN</name>
<feature type="domain" description="Phosphatidic acid phosphatase type 2/haloperoxidase" evidence="2">
    <location>
        <begin position="66"/>
        <end position="179"/>
    </location>
</feature>
<keyword evidence="1" id="KW-0812">Transmembrane</keyword>
<dbReference type="SMART" id="SM00014">
    <property type="entry name" value="acidPPc"/>
    <property type="match status" value="1"/>
</dbReference>
<reference evidence="4" key="1">
    <citation type="journal article" date="2019" name="Int. J. Syst. Evol. Microbiol.">
        <title>The Global Catalogue of Microorganisms (GCM) 10K type strain sequencing project: providing services to taxonomists for standard genome sequencing and annotation.</title>
        <authorList>
            <consortium name="The Broad Institute Genomics Platform"/>
            <consortium name="The Broad Institute Genome Sequencing Center for Infectious Disease"/>
            <person name="Wu L."/>
            <person name="Ma J."/>
        </authorList>
    </citation>
    <scope>NUCLEOTIDE SEQUENCE [LARGE SCALE GENOMIC DNA]</scope>
    <source>
        <strain evidence="4">JCM 14234</strain>
    </source>
</reference>
<feature type="transmembrane region" description="Helical" evidence="1">
    <location>
        <begin position="164"/>
        <end position="182"/>
    </location>
</feature>
<dbReference type="Gene3D" id="1.20.144.10">
    <property type="entry name" value="Phosphatidic acid phosphatase type 2/haloperoxidase"/>
    <property type="match status" value="1"/>
</dbReference>